<proteinExistence type="predicted"/>
<reference evidence="2 3" key="1">
    <citation type="submission" date="2015-07" db="EMBL/GenBank/DDBJ databases">
        <title>The genome of Eufriesea mexicana.</title>
        <authorList>
            <person name="Pan H."/>
            <person name="Kapheim K."/>
        </authorList>
    </citation>
    <scope>NUCLEOTIDE SEQUENCE [LARGE SCALE GENOMIC DNA]</scope>
    <source>
        <strain evidence="2">0111107269</strain>
        <tissue evidence="2">Whole body</tissue>
    </source>
</reference>
<dbReference type="AlphaFoldDB" id="A0A310SJ82"/>
<dbReference type="Proteomes" id="UP000250275">
    <property type="component" value="Unassembled WGS sequence"/>
</dbReference>
<keyword evidence="1" id="KW-0812">Transmembrane</keyword>
<evidence type="ECO:0000256" key="1">
    <source>
        <dbReference type="SAM" id="Phobius"/>
    </source>
</evidence>
<sequence>MVIRHVSKNAGAATGMQYGQETRQGSSWMLSGSCGSMLSVDAPFCLTSGKSRLGLFDGKIKLIQSVKRRNIVGYNGRDSYTGVHVGTARARPDIPIEFIPQCIKSSQLPTAGNRRVQRTAQRRLYGNRCEYIMITSGLCVILSTMCALFCQLVVSFIEPRRTVVPTSASRFGPDCPQTYLANSGIYDYTLSTARTKHSSGQAKAARHALEQPEYVNHYGPPQRLETASSKISNSLESSSKCQNLAQLNDVIVFEIAQSVVGSNSAQRKFTAFRLEHSQANSNLLSWESPKLHPKYQVLRLQTSHARGRKPRERESDESSEYILDKMGNIDIFRTLLWMMKSEIDLITSQATFATTPATKLAISMAKQLEIEFYFYRDPAWITRLEIIIGASDAFAAT</sequence>
<gene>
    <name evidence="2" type="ORF">WN48_04773</name>
</gene>
<dbReference type="EMBL" id="KQ762788">
    <property type="protein sequence ID" value="OAD55519.1"/>
    <property type="molecule type" value="Genomic_DNA"/>
</dbReference>
<keyword evidence="1" id="KW-0472">Membrane</keyword>
<dbReference type="PROSITE" id="PS51257">
    <property type="entry name" value="PROKAR_LIPOPROTEIN"/>
    <property type="match status" value="1"/>
</dbReference>
<keyword evidence="3" id="KW-1185">Reference proteome</keyword>
<feature type="transmembrane region" description="Helical" evidence="1">
    <location>
        <begin position="131"/>
        <end position="157"/>
    </location>
</feature>
<keyword evidence="1" id="KW-1133">Transmembrane helix</keyword>
<protein>
    <submittedName>
        <fullName evidence="2">Uncharacterized protein</fullName>
    </submittedName>
</protein>
<organism evidence="2 3">
    <name type="scientific">Eufriesea mexicana</name>
    <dbReference type="NCBI Taxonomy" id="516756"/>
    <lineage>
        <taxon>Eukaryota</taxon>
        <taxon>Metazoa</taxon>
        <taxon>Ecdysozoa</taxon>
        <taxon>Arthropoda</taxon>
        <taxon>Hexapoda</taxon>
        <taxon>Insecta</taxon>
        <taxon>Pterygota</taxon>
        <taxon>Neoptera</taxon>
        <taxon>Endopterygota</taxon>
        <taxon>Hymenoptera</taxon>
        <taxon>Apocrita</taxon>
        <taxon>Aculeata</taxon>
        <taxon>Apoidea</taxon>
        <taxon>Anthophila</taxon>
        <taxon>Apidae</taxon>
        <taxon>Eufriesea</taxon>
    </lineage>
</organism>
<accession>A0A310SJ82</accession>
<evidence type="ECO:0000313" key="3">
    <source>
        <dbReference type="Proteomes" id="UP000250275"/>
    </source>
</evidence>
<name>A0A310SJ82_9HYME</name>
<evidence type="ECO:0000313" key="2">
    <source>
        <dbReference type="EMBL" id="OAD55519.1"/>
    </source>
</evidence>